<protein>
    <submittedName>
        <fullName evidence="7">Transcription factor LUX-like</fullName>
    </submittedName>
</protein>
<dbReference type="Pfam" id="PF00249">
    <property type="entry name" value="Myb_DNA-binding"/>
    <property type="match status" value="1"/>
</dbReference>
<organism evidence="7 8">
    <name type="scientific">Populus alba x Populus x berolinensis</name>
    <dbReference type="NCBI Taxonomy" id="444605"/>
    <lineage>
        <taxon>Eukaryota</taxon>
        <taxon>Viridiplantae</taxon>
        <taxon>Streptophyta</taxon>
        <taxon>Embryophyta</taxon>
        <taxon>Tracheophyta</taxon>
        <taxon>Spermatophyta</taxon>
        <taxon>Magnoliopsida</taxon>
        <taxon>eudicotyledons</taxon>
        <taxon>Gunneridae</taxon>
        <taxon>Pentapetalae</taxon>
        <taxon>rosids</taxon>
        <taxon>fabids</taxon>
        <taxon>Malpighiales</taxon>
        <taxon>Salicaceae</taxon>
        <taxon>Saliceae</taxon>
        <taxon>Populus</taxon>
    </lineage>
</organism>
<keyword evidence="3" id="KW-0804">Transcription</keyword>
<dbReference type="InterPro" id="IPR044841">
    <property type="entry name" value="LUX/BOA-like"/>
</dbReference>
<sequence>MRYLHFFSLKKTPSKTNFPFLSFEPNKQTQPLPLIISNFFSESDPIPFSISKKKIQKFSNFNIFCFSTTMGEEMKMSEYEINDEDNINRDDDRIDVWEMGLPTPYDLTPLSQPLIPPELASAFNISPEPHRTPLDVNRASQNTLSNLHGQLNALSSYNFKSFNETTGQTHDPMVVELEEEEEEEDVTEAMDRDGSGSDARKLRRIDSEEADSALRTENWVDDPSSAAARTLKRPRLVWTPQLHKRFVDVVGHLGMKNAVPKTIMQWMNVEGLTRENVASHLQKYRLYLKRKQGLSSEGPSASDQLFASTPVPQSLHESGGGSCGGGNFGMPIPVPYHHPATTAGGMMPMPVYGHMGIQMVNDHVHNNNNSNNYQHQQVSMNSHQNGYNGNVALLMGNKHVHNSSNKHQHQQVSTNSHQNGYNGNVAYGHMFQQRDWNGTNYGPYSHHPHHAVSNDNM</sequence>
<dbReference type="InterPro" id="IPR006447">
    <property type="entry name" value="Myb_dom_plants"/>
</dbReference>
<comment type="subcellular location">
    <subcellularLocation>
        <location evidence="1">Nucleus</location>
    </subcellularLocation>
</comment>
<dbReference type="InterPro" id="IPR009057">
    <property type="entry name" value="Homeodomain-like_sf"/>
</dbReference>
<dbReference type="GO" id="GO:0003700">
    <property type="term" value="F:DNA-binding transcription factor activity"/>
    <property type="evidence" value="ECO:0007669"/>
    <property type="project" value="InterPro"/>
</dbReference>
<proteinExistence type="predicted"/>
<dbReference type="InterPro" id="IPR001005">
    <property type="entry name" value="SANT/Myb"/>
</dbReference>
<evidence type="ECO:0000256" key="5">
    <source>
        <dbReference type="SAM" id="MobiDB-lite"/>
    </source>
</evidence>
<keyword evidence="2" id="KW-0805">Transcription regulation</keyword>
<dbReference type="Proteomes" id="UP001164929">
    <property type="component" value="Chromosome 1"/>
</dbReference>
<dbReference type="SUPFAM" id="SSF46689">
    <property type="entry name" value="Homeodomain-like"/>
    <property type="match status" value="1"/>
</dbReference>
<accession>A0AAD6WH58</accession>
<reference evidence="7 8" key="1">
    <citation type="journal article" date="2023" name="Mol. Ecol. Resour.">
        <title>Chromosome-level genome assembly of a triploid poplar Populus alba 'Berolinensis'.</title>
        <authorList>
            <person name="Chen S."/>
            <person name="Yu Y."/>
            <person name="Wang X."/>
            <person name="Wang S."/>
            <person name="Zhang T."/>
            <person name="Zhou Y."/>
            <person name="He R."/>
            <person name="Meng N."/>
            <person name="Wang Y."/>
            <person name="Liu W."/>
            <person name="Liu Z."/>
            <person name="Liu J."/>
            <person name="Guo Q."/>
            <person name="Huang H."/>
            <person name="Sederoff R.R."/>
            <person name="Wang G."/>
            <person name="Qu G."/>
            <person name="Chen S."/>
        </authorList>
    </citation>
    <scope>NUCLEOTIDE SEQUENCE [LARGE SCALE GENOMIC DNA]</scope>
    <source>
        <strain evidence="7">SC-2020</strain>
    </source>
</reference>
<dbReference type="NCBIfam" id="TIGR01557">
    <property type="entry name" value="myb_SHAQKYF"/>
    <property type="match status" value="1"/>
</dbReference>
<dbReference type="AlphaFoldDB" id="A0AAD6WH58"/>
<gene>
    <name evidence="7" type="ORF">NC653_002639</name>
</gene>
<feature type="region of interest" description="Disordered" evidence="5">
    <location>
        <begin position="295"/>
        <end position="322"/>
    </location>
</feature>
<evidence type="ECO:0000259" key="6">
    <source>
        <dbReference type="PROSITE" id="PS51294"/>
    </source>
</evidence>
<keyword evidence="4" id="KW-0539">Nucleus</keyword>
<dbReference type="InterPro" id="IPR017930">
    <property type="entry name" value="Myb_dom"/>
</dbReference>
<evidence type="ECO:0000313" key="8">
    <source>
        <dbReference type="Proteomes" id="UP001164929"/>
    </source>
</evidence>
<evidence type="ECO:0000256" key="3">
    <source>
        <dbReference type="ARBA" id="ARBA00023163"/>
    </source>
</evidence>
<feature type="compositionally biased region" description="Polar residues" evidence="5">
    <location>
        <begin position="295"/>
        <end position="316"/>
    </location>
</feature>
<dbReference type="EMBL" id="JAQIZT010000001">
    <property type="protein sequence ID" value="KAJ7012650.1"/>
    <property type="molecule type" value="Genomic_DNA"/>
</dbReference>
<evidence type="ECO:0000256" key="1">
    <source>
        <dbReference type="ARBA" id="ARBA00004123"/>
    </source>
</evidence>
<evidence type="ECO:0000256" key="2">
    <source>
        <dbReference type="ARBA" id="ARBA00023015"/>
    </source>
</evidence>
<dbReference type="PANTHER" id="PTHR31442:SF21">
    <property type="entry name" value="TRANSCRIPTION FACTOR BOA-RELATED"/>
    <property type="match status" value="1"/>
</dbReference>
<comment type="caution">
    <text evidence="7">The sequence shown here is derived from an EMBL/GenBank/DDBJ whole genome shotgun (WGS) entry which is preliminary data.</text>
</comment>
<dbReference type="GO" id="GO:0005634">
    <property type="term" value="C:nucleus"/>
    <property type="evidence" value="ECO:0007669"/>
    <property type="project" value="UniProtKB-SubCell"/>
</dbReference>
<evidence type="ECO:0000313" key="7">
    <source>
        <dbReference type="EMBL" id="KAJ7012650.1"/>
    </source>
</evidence>
<name>A0AAD6WH58_9ROSI</name>
<dbReference type="FunFam" id="1.10.10.60:FF:000007">
    <property type="entry name" value="Two-component response regulator"/>
    <property type="match status" value="1"/>
</dbReference>
<dbReference type="PANTHER" id="PTHR31442">
    <property type="entry name" value="HOMEODOMAIN-LIKE SUPERFAMILY PROTEIN-RELATED"/>
    <property type="match status" value="1"/>
</dbReference>
<dbReference type="Gene3D" id="1.10.10.60">
    <property type="entry name" value="Homeodomain-like"/>
    <property type="match status" value="1"/>
</dbReference>
<dbReference type="GO" id="GO:0003677">
    <property type="term" value="F:DNA binding"/>
    <property type="evidence" value="ECO:0007669"/>
    <property type="project" value="InterPro"/>
</dbReference>
<dbReference type="PROSITE" id="PS51294">
    <property type="entry name" value="HTH_MYB"/>
    <property type="match status" value="1"/>
</dbReference>
<feature type="domain" description="HTH myb-type" evidence="6">
    <location>
        <begin position="238"/>
        <end position="289"/>
    </location>
</feature>
<keyword evidence="8" id="KW-1185">Reference proteome</keyword>
<evidence type="ECO:0000256" key="4">
    <source>
        <dbReference type="ARBA" id="ARBA00023242"/>
    </source>
</evidence>